<dbReference type="PANTHER" id="PTHR47233:SF3">
    <property type="entry name" value="CHEMOTAXIS PROTEIN CHEV"/>
    <property type="match status" value="1"/>
</dbReference>
<name>A0ABZ3J0A4_SPOA4</name>
<evidence type="ECO:0000313" key="2">
    <source>
        <dbReference type="EMBL" id="XFO71381.1"/>
    </source>
</evidence>
<dbReference type="Proteomes" id="UP000216052">
    <property type="component" value="Chromosome"/>
</dbReference>
<evidence type="ECO:0000313" key="3">
    <source>
        <dbReference type="Proteomes" id="UP000216052"/>
    </source>
</evidence>
<sequence>MEKNKGILLESGTNEFEIIEFSVGNIAYGINVAKVREIINLVSVTAMPNSHAYIDGIFTLRGKIMPLVNLATCLHNDKAQAAAAKIIVAEMNSVYIGFKVDEVSRIHRISWDQMEPAPNIVDSERVIGVVKMENRLIVLLDFEMRQLRRQEPAKQAEALPWLLKKSGNLPSNHKMLRNK</sequence>
<dbReference type="EMBL" id="CP155571">
    <property type="protein sequence ID" value="XFO71381.1"/>
    <property type="molecule type" value="Genomic_DNA"/>
</dbReference>
<dbReference type="Pfam" id="PF01584">
    <property type="entry name" value="CheW"/>
    <property type="match status" value="1"/>
</dbReference>
<protein>
    <recommendedName>
        <fullName evidence="1">CheW-like domain-containing protein</fullName>
    </recommendedName>
</protein>
<dbReference type="Gene3D" id="2.40.50.180">
    <property type="entry name" value="CheA-289, Domain 4"/>
    <property type="match status" value="1"/>
</dbReference>
<dbReference type="InterPro" id="IPR036061">
    <property type="entry name" value="CheW-like_dom_sf"/>
</dbReference>
<accession>A0ABZ3J0A4</accession>
<feature type="domain" description="CheW-like" evidence="1">
    <location>
        <begin position="15"/>
        <end position="151"/>
    </location>
</feature>
<dbReference type="PROSITE" id="PS50851">
    <property type="entry name" value="CHEW"/>
    <property type="match status" value="1"/>
</dbReference>
<reference evidence="2" key="1">
    <citation type="submission" date="2024-05" db="EMBL/GenBank/DDBJ databases">
        <title>Isolation and characterization of Sporomusa carbonis sp. nov., a carboxydotrophic hydrogenogen in the genus of Sporomusa isolated from a charcoal burning pile.</title>
        <authorList>
            <person name="Boeer T."/>
            <person name="Rosenbaum F."/>
            <person name="Eysell L."/>
            <person name="Mueller V."/>
            <person name="Daniel R."/>
            <person name="Poehlein A."/>
        </authorList>
    </citation>
    <scope>NUCLEOTIDE SEQUENCE [LARGE SCALE GENOMIC DNA]</scope>
    <source>
        <strain evidence="2">DSM 3132</strain>
    </source>
</reference>
<keyword evidence="3" id="KW-1185">Reference proteome</keyword>
<gene>
    <name evidence="2" type="ORF">SPACI_013960</name>
</gene>
<dbReference type="InterPro" id="IPR002545">
    <property type="entry name" value="CheW-lke_dom"/>
</dbReference>
<organism evidence="2 3">
    <name type="scientific">Sporomusa acidovorans (strain ATCC 49682 / DSM 3132 / Mol)</name>
    <dbReference type="NCBI Taxonomy" id="1123286"/>
    <lineage>
        <taxon>Bacteria</taxon>
        <taxon>Bacillati</taxon>
        <taxon>Bacillota</taxon>
        <taxon>Negativicutes</taxon>
        <taxon>Selenomonadales</taxon>
        <taxon>Sporomusaceae</taxon>
        <taxon>Sporomusa</taxon>
    </lineage>
</organism>
<proteinExistence type="predicted"/>
<evidence type="ECO:0000259" key="1">
    <source>
        <dbReference type="PROSITE" id="PS50851"/>
    </source>
</evidence>
<dbReference type="Gene3D" id="2.30.30.40">
    <property type="entry name" value="SH3 Domains"/>
    <property type="match status" value="1"/>
</dbReference>
<dbReference type="SMART" id="SM00260">
    <property type="entry name" value="CheW"/>
    <property type="match status" value="1"/>
</dbReference>
<dbReference type="SUPFAM" id="SSF50341">
    <property type="entry name" value="CheW-like"/>
    <property type="match status" value="1"/>
</dbReference>
<dbReference type="PANTHER" id="PTHR47233">
    <property type="entry name" value="CHEMOTAXIS PROTEIN CHEV"/>
    <property type="match status" value="1"/>
</dbReference>